<dbReference type="STRING" id="39480.EUAN_03440"/>
<dbReference type="PANTHER" id="PTHR42924">
    <property type="entry name" value="EXONUCLEASE"/>
    <property type="match status" value="1"/>
</dbReference>
<dbReference type="InterPro" id="IPR052018">
    <property type="entry name" value="PHP_domain"/>
</dbReference>
<dbReference type="SMART" id="SM00481">
    <property type="entry name" value="POLIIIAc"/>
    <property type="match status" value="1"/>
</dbReference>
<gene>
    <name evidence="2" type="ORF">EUAN_03440</name>
</gene>
<dbReference type="Pfam" id="PF13263">
    <property type="entry name" value="PHP_C"/>
    <property type="match status" value="1"/>
</dbReference>
<dbReference type="OrthoDB" id="9775360at2"/>
<dbReference type="InterPro" id="IPR016195">
    <property type="entry name" value="Pol/histidinol_Pase-like"/>
</dbReference>
<dbReference type="CDD" id="cd07432">
    <property type="entry name" value="PHP_HisPPase"/>
    <property type="match status" value="1"/>
</dbReference>
<dbReference type="Gene3D" id="3.20.20.140">
    <property type="entry name" value="Metal-dependent hydrolases"/>
    <property type="match status" value="1"/>
</dbReference>
<name>A0A1S1VAJ9_9FIRM</name>
<reference evidence="2 3" key="1">
    <citation type="submission" date="2016-09" db="EMBL/GenBank/DDBJ databases">
        <title>Genome sequence of Eubacterium angustum.</title>
        <authorList>
            <person name="Poehlein A."/>
            <person name="Daniel R."/>
        </authorList>
    </citation>
    <scope>NUCLEOTIDE SEQUENCE [LARGE SCALE GENOMIC DNA]</scope>
    <source>
        <strain evidence="2 3">DSM 1989</strain>
    </source>
</reference>
<evidence type="ECO:0000313" key="3">
    <source>
        <dbReference type="Proteomes" id="UP000180254"/>
    </source>
</evidence>
<sequence length="215" mass="23594">MIIDTHIHESKYSSDSHMSLDEVIATAKDRKLDGVCITNHDNNRLRHEIGESAVIDGLLVIVGAEILTKQGDILVYGLDDIPDYRIESADLVRKVKMAGGVTASAHPFRTNNRGLKDYIKEVSGDLTAVESFNGSTHPHHNLYAYALATECNMPSMGASDAHVTKQIGCYATKFDGTIRDHKDFIEAVKLGGFCPVKRESGVYREINVYSAQKGA</sequence>
<evidence type="ECO:0000313" key="2">
    <source>
        <dbReference type="EMBL" id="OHW63480.1"/>
    </source>
</evidence>
<organism evidence="2 3">
    <name type="scientific">Andreesenia angusta</name>
    <dbReference type="NCBI Taxonomy" id="39480"/>
    <lineage>
        <taxon>Bacteria</taxon>
        <taxon>Bacillati</taxon>
        <taxon>Bacillota</taxon>
        <taxon>Tissierellia</taxon>
        <taxon>Tissierellales</taxon>
        <taxon>Gottschalkiaceae</taxon>
        <taxon>Andreesenia</taxon>
    </lineage>
</organism>
<dbReference type="AlphaFoldDB" id="A0A1S1VAJ9"/>
<proteinExistence type="predicted"/>
<dbReference type="EMBL" id="MKIE01000001">
    <property type="protein sequence ID" value="OHW63480.1"/>
    <property type="molecule type" value="Genomic_DNA"/>
</dbReference>
<dbReference type="GO" id="GO:0035312">
    <property type="term" value="F:5'-3' DNA exonuclease activity"/>
    <property type="evidence" value="ECO:0007669"/>
    <property type="project" value="TreeGrafter"/>
</dbReference>
<dbReference type="PANTHER" id="PTHR42924:SF3">
    <property type="entry name" value="POLYMERASE_HISTIDINOL PHOSPHATASE N-TERMINAL DOMAIN-CONTAINING PROTEIN"/>
    <property type="match status" value="1"/>
</dbReference>
<comment type="caution">
    <text evidence="2">The sequence shown here is derived from an EMBL/GenBank/DDBJ whole genome shotgun (WGS) entry which is preliminary data.</text>
</comment>
<evidence type="ECO:0000259" key="1">
    <source>
        <dbReference type="SMART" id="SM00481"/>
    </source>
</evidence>
<protein>
    <submittedName>
        <fullName evidence="2">PHP domain protein</fullName>
    </submittedName>
</protein>
<feature type="domain" description="Polymerase/histidinol phosphatase N-terminal" evidence="1">
    <location>
        <begin position="3"/>
        <end position="70"/>
    </location>
</feature>
<dbReference type="GO" id="GO:0004534">
    <property type="term" value="F:5'-3' RNA exonuclease activity"/>
    <property type="evidence" value="ECO:0007669"/>
    <property type="project" value="TreeGrafter"/>
</dbReference>
<accession>A0A1S1VAJ9</accession>
<dbReference type="InterPro" id="IPR003141">
    <property type="entry name" value="Pol/His_phosphatase_N"/>
</dbReference>
<keyword evidence="3" id="KW-1185">Reference proteome</keyword>
<dbReference type="Proteomes" id="UP000180254">
    <property type="component" value="Unassembled WGS sequence"/>
</dbReference>
<dbReference type="SUPFAM" id="SSF89550">
    <property type="entry name" value="PHP domain-like"/>
    <property type="match status" value="1"/>
</dbReference>